<evidence type="ECO:0000256" key="8">
    <source>
        <dbReference type="ARBA" id="ARBA00023163"/>
    </source>
</evidence>
<dbReference type="PIRSF" id="PIRSF005290">
    <property type="entry name" value="NOT_su_3_5"/>
    <property type="match status" value="1"/>
</dbReference>
<evidence type="ECO:0000256" key="2">
    <source>
        <dbReference type="ARBA" id="ARBA00004496"/>
    </source>
</evidence>
<keyword evidence="7 10" id="KW-0805">Transcription regulation</keyword>
<evidence type="ECO:0000259" key="13">
    <source>
        <dbReference type="Pfam" id="PF04065"/>
    </source>
</evidence>
<dbReference type="Pfam" id="PF04065">
    <property type="entry name" value="Not3"/>
    <property type="match status" value="1"/>
</dbReference>
<dbReference type="GO" id="GO:0000289">
    <property type="term" value="P:nuclear-transcribed mRNA poly(A) tail shortening"/>
    <property type="evidence" value="ECO:0007669"/>
    <property type="project" value="EnsemblFungi"/>
</dbReference>
<feature type="domain" description="CCR4-Not complex component Not N-terminal" evidence="13">
    <location>
        <begin position="3"/>
        <end position="235"/>
    </location>
</feature>
<dbReference type="Pfam" id="PF04153">
    <property type="entry name" value="NOT2_3_5_C"/>
    <property type="match status" value="1"/>
</dbReference>
<protein>
    <recommendedName>
        <fullName evidence="10">General negative regulator of transcription subunit</fullName>
    </recommendedName>
</protein>
<feature type="coiled-coil region" evidence="11">
    <location>
        <begin position="126"/>
        <end position="160"/>
    </location>
</feature>
<keyword evidence="10" id="KW-0010">Activator</keyword>
<dbReference type="InterPro" id="IPR007282">
    <property type="entry name" value="NOT2/3/5_C"/>
</dbReference>
<keyword evidence="8 10" id="KW-0804">Transcription</keyword>
<keyword evidence="6" id="KW-0597">Phosphoprotein</keyword>
<dbReference type="PANTHER" id="PTHR23326">
    <property type="entry name" value="CCR4 NOT-RELATED"/>
    <property type="match status" value="1"/>
</dbReference>
<evidence type="ECO:0000256" key="10">
    <source>
        <dbReference type="PIRNR" id="PIRNR005290"/>
    </source>
</evidence>
<evidence type="ECO:0000256" key="1">
    <source>
        <dbReference type="ARBA" id="ARBA00004123"/>
    </source>
</evidence>
<dbReference type="GO" id="GO:0030015">
    <property type="term" value="C:CCR4-NOT core complex"/>
    <property type="evidence" value="ECO:0007669"/>
    <property type="project" value="UniProtKB-UniRule"/>
</dbReference>
<comment type="function">
    <text evidence="10">Acts as component of the CCR4-NOT core complex, which in the nucleus seems to be a general transcription factor, and in the cytoplasm the major mRNA deadenylase involved in mRNA turnover. The NOT protein subcomplex negatively regulates the basal and activated transcription of many genes. Preferentially affects TC-type TATA element-dependent transcription. Could directly or indirectly inhibit component(s) of the general transcription machinery.</text>
</comment>
<dbReference type="EMBL" id="KV454011">
    <property type="protein sequence ID" value="ODV98541.1"/>
    <property type="molecule type" value="Genomic_DNA"/>
</dbReference>
<dbReference type="Gene3D" id="2.30.30.1020">
    <property type="entry name" value="CCR4-NOT complex subunit 2/3/5, C-terminal domain"/>
    <property type="match status" value="1"/>
</dbReference>
<dbReference type="Proteomes" id="UP000094236">
    <property type="component" value="Unassembled WGS sequence"/>
</dbReference>
<feature type="region of interest" description="Disordered" evidence="12">
    <location>
        <begin position="252"/>
        <end position="330"/>
    </location>
</feature>
<dbReference type="GO" id="GO:0005634">
    <property type="term" value="C:nucleus"/>
    <property type="evidence" value="ECO:0007669"/>
    <property type="project" value="UniProtKB-SubCell"/>
</dbReference>
<dbReference type="GO" id="GO:0000932">
    <property type="term" value="C:P-body"/>
    <property type="evidence" value="ECO:0007669"/>
    <property type="project" value="UniProtKB-UniRule"/>
</dbReference>
<feature type="compositionally biased region" description="Low complexity" evidence="12">
    <location>
        <begin position="260"/>
        <end position="282"/>
    </location>
</feature>
<dbReference type="InterPro" id="IPR007207">
    <property type="entry name" value="Not_N"/>
</dbReference>
<reference evidence="16" key="1">
    <citation type="submission" date="2016-05" db="EMBL/GenBank/DDBJ databases">
        <title>Comparative genomics of biotechnologically important yeasts.</title>
        <authorList>
            <consortium name="DOE Joint Genome Institute"/>
            <person name="Riley R."/>
            <person name="Haridas S."/>
            <person name="Wolfe K.H."/>
            <person name="Lopes M.R."/>
            <person name="Hittinger C.T."/>
            <person name="Goker M."/>
            <person name="Salamov A."/>
            <person name="Wisecaver J."/>
            <person name="Long T.M."/>
            <person name="Aerts A.L."/>
            <person name="Barry K."/>
            <person name="Choi C."/>
            <person name="Clum A."/>
            <person name="Coughlan A.Y."/>
            <person name="Deshpande S."/>
            <person name="Douglass A.P."/>
            <person name="Hanson S.J."/>
            <person name="Klenk H.-P."/>
            <person name="Labutti K."/>
            <person name="Lapidus A."/>
            <person name="Lindquist E."/>
            <person name="Lipzen A."/>
            <person name="Meier-Kolthoff J.P."/>
            <person name="Ohm R.A."/>
            <person name="Otillar R.P."/>
            <person name="Pangilinan J."/>
            <person name="Peng Y."/>
            <person name="Rokas A."/>
            <person name="Rosa C.A."/>
            <person name="Scheuner C."/>
            <person name="Sibirny A.A."/>
            <person name="Slot J.C."/>
            <person name="Stielow J.B."/>
            <person name="Sun H."/>
            <person name="Kurtzman C.P."/>
            <person name="Blackwell M."/>
            <person name="Grigoriev I.V."/>
            <person name="Jeffries T.W."/>
        </authorList>
    </citation>
    <scope>NUCLEOTIDE SEQUENCE [LARGE SCALE GENOMIC DNA]</scope>
    <source>
        <strain evidence="16">NRRL Y-2460</strain>
    </source>
</reference>
<feature type="coiled-coil region" evidence="11">
    <location>
        <begin position="40"/>
        <end position="67"/>
    </location>
</feature>
<comment type="similarity">
    <text evidence="3 10">Belongs to the CNOT2/3/5 family.</text>
</comment>
<comment type="subcellular location">
    <subcellularLocation>
        <location evidence="2 10">Cytoplasm</location>
    </subcellularLocation>
    <subcellularLocation>
        <location evidence="1 10">Nucleus</location>
    </subcellularLocation>
</comment>
<keyword evidence="11" id="KW-0175">Coiled coil</keyword>
<proteinExistence type="inferred from homology"/>
<dbReference type="GO" id="GO:0000290">
    <property type="term" value="P:deadenylation-dependent decapping of nuclear-transcribed mRNA"/>
    <property type="evidence" value="ECO:0007669"/>
    <property type="project" value="EnsemblFungi"/>
</dbReference>
<feature type="domain" description="NOT2/NOT3/NOT5 C-terminal" evidence="14">
    <location>
        <begin position="585"/>
        <end position="671"/>
    </location>
</feature>
<evidence type="ECO:0000313" key="15">
    <source>
        <dbReference type="EMBL" id="ODV98541.1"/>
    </source>
</evidence>
<dbReference type="InterPro" id="IPR038635">
    <property type="entry name" value="CCR4-NOT_su2/3/5_C_sf"/>
</dbReference>
<evidence type="ECO:0000256" key="12">
    <source>
        <dbReference type="SAM" id="MobiDB-lite"/>
    </source>
</evidence>
<evidence type="ECO:0000256" key="4">
    <source>
        <dbReference type="ARBA" id="ARBA00022490"/>
    </source>
</evidence>
<name>A0A1E4U3H0_PACTA</name>
<dbReference type="GO" id="GO:0016567">
    <property type="term" value="P:protein ubiquitination"/>
    <property type="evidence" value="ECO:0007669"/>
    <property type="project" value="EnsemblFungi"/>
</dbReference>
<dbReference type="STRING" id="669874.A0A1E4U3H0"/>
<feature type="compositionally biased region" description="Polar residues" evidence="12">
    <location>
        <begin position="480"/>
        <end position="501"/>
    </location>
</feature>
<keyword evidence="9 10" id="KW-0539">Nucleus</keyword>
<dbReference type="AlphaFoldDB" id="A0A1E4U3H0"/>
<organism evidence="15 16">
    <name type="scientific">Pachysolen tannophilus NRRL Y-2460</name>
    <dbReference type="NCBI Taxonomy" id="669874"/>
    <lineage>
        <taxon>Eukaryota</taxon>
        <taxon>Fungi</taxon>
        <taxon>Dikarya</taxon>
        <taxon>Ascomycota</taxon>
        <taxon>Saccharomycotina</taxon>
        <taxon>Pichiomycetes</taxon>
        <taxon>Pachysolenaceae</taxon>
        <taxon>Pachysolen</taxon>
    </lineage>
</organism>
<feature type="compositionally biased region" description="Low complexity" evidence="12">
    <location>
        <begin position="431"/>
        <end position="453"/>
    </location>
</feature>
<feature type="compositionally biased region" description="Polar residues" evidence="12">
    <location>
        <begin position="410"/>
        <end position="430"/>
    </location>
</feature>
<evidence type="ECO:0000256" key="6">
    <source>
        <dbReference type="ARBA" id="ARBA00022553"/>
    </source>
</evidence>
<evidence type="ECO:0000256" key="5">
    <source>
        <dbReference type="ARBA" id="ARBA00022491"/>
    </source>
</evidence>
<evidence type="ECO:0000256" key="3">
    <source>
        <dbReference type="ARBA" id="ARBA00007682"/>
    </source>
</evidence>
<dbReference type="GO" id="GO:0032968">
    <property type="term" value="P:positive regulation of transcription elongation by RNA polymerase II"/>
    <property type="evidence" value="ECO:0007669"/>
    <property type="project" value="EnsemblFungi"/>
</dbReference>
<dbReference type="InterPro" id="IPR040168">
    <property type="entry name" value="Not2/3/5"/>
</dbReference>
<evidence type="ECO:0000256" key="7">
    <source>
        <dbReference type="ARBA" id="ARBA00023015"/>
    </source>
</evidence>
<keyword evidence="5 10" id="KW-0678">Repressor</keyword>
<keyword evidence="16" id="KW-1185">Reference proteome</keyword>
<evidence type="ECO:0000313" key="16">
    <source>
        <dbReference type="Proteomes" id="UP000094236"/>
    </source>
</evidence>
<sequence>MAHRKLQQEIDRVFKKISEGLEVFDSLYERHGNCTNGSQKEKLEADLKKEIKKLQRFREQIKTWQSTNEIKDKARLLENRRLVEHAMEQYKIVEKGSKQKAYSDQSLMNNKPKELDPEEKERIVAGDFLQNSLDEIERQIEALEAEKDKLQVNSKKGKKSGSNADGERKSEVENFLRVDRFHQEKLEKILRLLENDVLHPQQIMDIKDSIEYFLEANQDPEYYEDDTIYDELNLDASDLVNEVTISLAAAAAEKEEENAVEAGAPTRSKQSSISSPSATKASNGIVSNGGDENVNEPQHPHPGEQSTTMTTSTSASSITSSKLPALGKTPVGRKVSASNAFVSASTITTPVPSATTLKPAPVPVRPAGELSWSEAAAAAAAAVAAAGGVVAGAAPGTSNSLNGGVHTNHEVSNNSSIQATPSPLNKTATINAPSLTPPSTSTTNNDTAPNSSTLSKVALDKTDSESTTAISTAKREETHPQTLSSTIKSATLSVSEPQSQSEAEKLVSEDQSLLILPPGLQDIITSFVSVRKGVNREQPKSINNITTLLRGYRNFSPLPDKVVPQPLESQRAYSAWMEIKSNGTYFESIQAVDDLTLFFIYYYSILPLEKKIVQSVLFQRNWKLHKSKIFWLQEISQPAVFQTHEIGNYKVFDATKWIIQEQPGFQLNYSDFTIGSG</sequence>
<keyword evidence="4 10" id="KW-0963">Cytoplasm</keyword>
<dbReference type="OrthoDB" id="293823at2759"/>
<feature type="region of interest" description="Disordered" evidence="12">
    <location>
        <begin position="401"/>
        <end position="504"/>
    </location>
</feature>
<evidence type="ECO:0000259" key="14">
    <source>
        <dbReference type="Pfam" id="PF04153"/>
    </source>
</evidence>
<gene>
    <name evidence="15" type="ORF">PACTADRAFT_184869</name>
</gene>
<dbReference type="InterPro" id="IPR012270">
    <property type="entry name" value="CCR4-NOT_su3/5"/>
</dbReference>
<accession>A0A1E4U3H0</accession>
<feature type="compositionally biased region" description="Low complexity" evidence="12">
    <location>
        <begin position="306"/>
        <end position="321"/>
    </location>
</feature>
<evidence type="ECO:0000256" key="9">
    <source>
        <dbReference type="ARBA" id="ARBA00023242"/>
    </source>
</evidence>
<evidence type="ECO:0000256" key="11">
    <source>
        <dbReference type="SAM" id="Coils"/>
    </source>
</evidence>